<dbReference type="InterPro" id="IPR002227">
    <property type="entry name" value="Tyrosinase_Cu-bd"/>
</dbReference>
<dbReference type="GO" id="GO:0016491">
    <property type="term" value="F:oxidoreductase activity"/>
    <property type="evidence" value="ECO:0007669"/>
    <property type="project" value="InterPro"/>
</dbReference>
<sequence length="108" mass="12140">MLATAFSIFYLLSFSLYLPKARVASGNTTLPSPHCTNTALPVIILLSEAIFFCYTFHFTDPFFLSLHSKTDALCIGESLSEKSTFFEKYSIYSIIIITLLAHISHKHI</sequence>
<reference evidence="2" key="1">
    <citation type="submission" date="2022-02" db="EMBL/GenBank/DDBJ databases">
        <authorList>
            <person name="King R."/>
        </authorList>
    </citation>
    <scope>NUCLEOTIDE SEQUENCE</scope>
</reference>
<name>A0A9P0NCT5_APHGO</name>
<evidence type="ECO:0000313" key="2">
    <source>
        <dbReference type="EMBL" id="CAH1707828.1"/>
    </source>
</evidence>
<dbReference type="Proteomes" id="UP001154329">
    <property type="component" value="Chromosome 1"/>
</dbReference>
<proteinExistence type="predicted"/>
<protein>
    <recommendedName>
        <fullName evidence="1">Tyrosinase copper-binding domain-containing protein</fullName>
    </recommendedName>
</protein>
<reference evidence="2" key="2">
    <citation type="submission" date="2022-10" db="EMBL/GenBank/DDBJ databases">
        <authorList>
            <consortium name="ENA_rothamsted_submissions"/>
            <consortium name="culmorum"/>
            <person name="King R."/>
        </authorList>
    </citation>
    <scope>NUCLEOTIDE SEQUENCE</scope>
</reference>
<dbReference type="EMBL" id="OU899034">
    <property type="protein sequence ID" value="CAH1707828.1"/>
    <property type="molecule type" value="Genomic_DNA"/>
</dbReference>
<feature type="domain" description="Tyrosinase copper-binding" evidence="1">
    <location>
        <begin position="60"/>
        <end position="71"/>
    </location>
</feature>
<dbReference type="PROSITE" id="PS00498">
    <property type="entry name" value="TYROSINASE_2"/>
    <property type="match status" value="1"/>
</dbReference>
<evidence type="ECO:0000259" key="1">
    <source>
        <dbReference type="PROSITE" id="PS00498"/>
    </source>
</evidence>
<gene>
    <name evidence="2" type="ORF">APHIGO_LOCUS172</name>
</gene>
<keyword evidence="3" id="KW-1185">Reference proteome</keyword>
<organism evidence="2 3">
    <name type="scientific">Aphis gossypii</name>
    <name type="common">Cotton aphid</name>
    <dbReference type="NCBI Taxonomy" id="80765"/>
    <lineage>
        <taxon>Eukaryota</taxon>
        <taxon>Metazoa</taxon>
        <taxon>Ecdysozoa</taxon>
        <taxon>Arthropoda</taxon>
        <taxon>Hexapoda</taxon>
        <taxon>Insecta</taxon>
        <taxon>Pterygota</taxon>
        <taxon>Neoptera</taxon>
        <taxon>Paraneoptera</taxon>
        <taxon>Hemiptera</taxon>
        <taxon>Sternorrhyncha</taxon>
        <taxon>Aphidomorpha</taxon>
        <taxon>Aphidoidea</taxon>
        <taxon>Aphididae</taxon>
        <taxon>Aphidini</taxon>
        <taxon>Aphis</taxon>
        <taxon>Aphis</taxon>
    </lineage>
</organism>
<accession>A0A9P0NCT5</accession>
<evidence type="ECO:0000313" key="3">
    <source>
        <dbReference type="Proteomes" id="UP001154329"/>
    </source>
</evidence>
<dbReference type="AlphaFoldDB" id="A0A9P0NCT5"/>